<reference evidence="2 4" key="2">
    <citation type="journal article" date="2014" name="BMC Genomics">
        <title>An improved genome release (version Mt4.0) for the model legume Medicago truncatula.</title>
        <authorList>
            <person name="Tang H."/>
            <person name="Krishnakumar V."/>
            <person name="Bidwell S."/>
            <person name="Rosen B."/>
            <person name="Chan A."/>
            <person name="Zhou S."/>
            <person name="Gentzbittel L."/>
            <person name="Childs K.L."/>
            <person name="Yandell M."/>
            <person name="Gundlach H."/>
            <person name="Mayer K.F."/>
            <person name="Schwartz D.C."/>
            <person name="Town C.D."/>
        </authorList>
    </citation>
    <scope>GENOME REANNOTATION</scope>
    <source>
        <strain evidence="2">A17</strain>
        <strain evidence="3 4">cv. Jemalong A17</strain>
    </source>
</reference>
<feature type="compositionally biased region" description="Basic residues" evidence="1">
    <location>
        <begin position="63"/>
        <end position="77"/>
    </location>
</feature>
<keyword evidence="4" id="KW-1185">Reference proteome</keyword>
<evidence type="ECO:0000313" key="3">
    <source>
        <dbReference type="EnsemblPlants" id="KEH19234"/>
    </source>
</evidence>
<accession>A0A072TNZ8</accession>
<protein>
    <submittedName>
        <fullName evidence="2 3">Uncharacterized protein</fullName>
    </submittedName>
</protein>
<evidence type="ECO:0000313" key="2">
    <source>
        <dbReference type="EMBL" id="KEH19234.1"/>
    </source>
</evidence>
<reference evidence="2 4" key="1">
    <citation type="journal article" date="2011" name="Nature">
        <title>The Medicago genome provides insight into the evolution of rhizobial symbioses.</title>
        <authorList>
            <person name="Young N.D."/>
            <person name="Debelle F."/>
            <person name="Oldroyd G.E."/>
            <person name="Geurts R."/>
            <person name="Cannon S.B."/>
            <person name="Udvardi M.K."/>
            <person name="Benedito V.A."/>
            <person name="Mayer K.F."/>
            <person name="Gouzy J."/>
            <person name="Schoof H."/>
            <person name="Van de Peer Y."/>
            <person name="Proost S."/>
            <person name="Cook D.R."/>
            <person name="Meyers B.C."/>
            <person name="Spannagl M."/>
            <person name="Cheung F."/>
            <person name="De Mita S."/>
            <person name="Krishnakumar V."/>
            <person name="Gundlach H."/>
            <person name="Zhou S."/>
            <person name="Mudge J."/>
            <person name="Bharti A.K."/>
            <person name="Murray J.D."/>
            <person name="Naoumkina M.A."/>
            <person name="Rosen B."/>
            <person name="Silverstein K.A."/>
            <person name="Tang H."/>
            <person name="Rombauts S."/>
            <person name="Zhao P.X."/>
            <person name="Zhou P."/>
            <person name="Barbe V."/>
            <person name="Bardou P."/>
            <person name="Bechner M."/>
            <person name="Bellec A."/>
            <person name="Berger A."/>
            <person name="Berges H."/>
            <person name="Bidwell S."/>
            <person name="Bisseling T."/>
            <person name="Choisne N."/>
            <person name="Couloux A."/>
            <person name="Denny R."/>
            <person name="Deshpande S."/>
            <person name="Dai X."/>
            <person name="Doyle J.J."/>
            <person name="Dudez A.M."/>
            <person name="Farmer A.D."/>
            <person name="Fouteau S."/>
            <person name="Franken C."/>
            <person name="Gibelin C."/>
            <person name="Gish J."/>
            <person name="Goldstein S."/>
            <person name="Gonzalez A.J."/>
            <person name="Green P.J."/>
            <person name="Hallab A."/>
            <person name="Hartog M."/>
            <person name="Hua A."/>
            <person name="Humphray S.J."/>
            <person name="Jeong D.H."/>
            <person name="Jing Y."/>
            <person name="Jocker A."/>
            <person name="Kenton S.M."/>
            <person name="Kim D.J."/>
            <person name="Klee K."/>
            <person name="Lai H."/>
            <person name="Lang C."/>
            <person name="Lin S."/>
            <person name="Macmil S.L."/>
            <person name="Magdelenat G."/>
            <person name="Matthews L."/>
            <person name="McCorrison J."/>
            <person name="Monaghan E.L."/>
            <person name="Mun J.H."/>
            <person name="Najar F.Z."/>
            <person name="Nicholson C."/>
            <person name="Noirot C."/>
            <person name="O'Bleness M."/>
            <person name="Paule C.R."/>
            <person name="Poulain J."/>
            <person name="Prion F."/>
            <person name="Qin B."/>
            <person name="Qu C."/>
            <person name="Retzel E.F."/>
            <person name="Riddle C."/>
            <person name="Sallet E."/>
            <person name="Samain S."/>
            <person name="Samson N."/>
            <person name="Sanders I."/>
            <person name="Saurat O."/>
            <person name="Scarpelli C."/>
            <person name="Schiex T."/>
            <person name="Segurens B."/>
            <person name="Severin A.J."/>
            <person name="Sherrier D.J."/>
            <person name="Shi R."/>
            <person name="Sims S."/>
            <person name="Singer S.R."/>
            <person name="Sinharoy S."/>
            <person name="Sterck L."/>
            <person name="Viollet A."/>
            <person name="Wang B.B."/>
            <person name="Wang K."/>
            <person name="Wang M."/>
            <person name="Wang X."/>
            <person name="Warfsmann J."/>
            <person name="Weissenbach J."/>
            <person name="White D.D."/>
            <person name="White J.D."/>
            <person name="Wiley G.B."/>
            <person name="Wincker P."/>
            <person name="Xing Y."/>
            <person name="Yang L."/>
            <person name="Yao Z."/>
            <person name="Ying F."/>
            <person name="Zhai J."/>
            <person name="Zhou L."/>
            <person name="Zuber A."/>
            <person name="Denarie J."/>
            <person name="Dixon R.A."/>
            <person name="May G.D."/>
            <person name="Schwartz D.C."/>
            <person name="Rogers J."/>
            <person name="Quetier F."/>
            <person name="Town C.D."/>
            <person name="Roe B.A."/>
        </authorList>
    </citation>
    <scope>NUCLEOTIDE SEQUENCE [LARGE SCALE GENOMIC DNA]</scope>
    <source>
        <strain evidence="2">A17</strain>
        <strain evidence="3 4">cv. Jemalong A17</strain>
    </source>
</reference>
<dbReference type="EMBL" id="CM001224">
    <property type="protein sequence ID" value="KEH19234.1"/>
    <property type="molecule type" value="Genomic_DNA"/>
</dbReference>
<name>A0A072TNZ8_MEDTR</name>
<evidence type="ECO:0000313" key="4">
    <source>
        <dbReference type="Proteomes" id="UP000002051"/>
    </source>
</evidence>
<gene>
    <name evidence="2" type="ordered locus">MTR_8g445340</name>
</gene>
<dbReference type="EnsemblPlants" id="KEH19234">
    <property type="protein sequence ID" value="KEH19234"/>
    <property type="gene ID" value="MTR_8g445340"/>
</dbReference>
<organism evidence="2 4">
    <name type="scientific">Medicago truncatula</name>
    <name type="common">Barrel medic</name>
    <name type="synonym">Medicago tribuloides</name>
    <dbReference type="NCBI Taxonomy" id="3880"/>
    <lineage>
        <taxon>Eukaryota</taxon>
        <taxon>Viridiplantae</taxon>
        <taxon>Streptophyta</taxon>
        <taxon>Embryophyta</taxon>
        <taxon>Tracheophyta</taxon>
        <taxon>Spermatophyta</taxon>
        <taxon>Magnoliopsida</taxon>
        <taxon>eudicotyledons</taxon>
        <taxon>Gunneridae</taxon>
        <taxon>Pentapetalae</taxon>
        <taxon>rosids</taxon>
        <taxon>fabids</taxon>
        <taxon>Fabales</taxon>
        <taxon>Fabaceae</taxon>
        <taxon>Papilionoideae</taxon>
        <taxon>50 kb inversion clade</taxon>
        <taxon>NPAAA clade</taxon>
        <taxon>Hologalegina</taxon>
        <taxon>IRL clade</taxon>
        <taxon>Trifolieae</taxon>
        <taxon>Medicago</taxon>
    </lineage>
</organism>
<reference evidence="3" key="3">
    <citation type="submission" date="2015-04" db="UniProtKB">
        <authorList>
            <consortium name="EnsemblPlants"/>
        </authorList>
    </citation>
    <scope>IDENTIFICATION</scope>
    <source>
        <strain evidence="3">cv. Jemalong A17</strain>
    </source>
</reference>
<dbReference type="HOGENOM" id="CLU_2472525_0_0_1"/>
<evidence type="ECO:0000256" key="1">
    <source>
        <dbReference type="SAM" id="MobiDB-lite"/>
    </source>
</evidence>
<feature type="region of interest" description="Disordered" evidence="1">
    <location>
        <begin position="54"/>
        <end position="88"/>
    </location>
</feature>
<sequence length="88" mass="10628">MDYLFSKSIKFEQKGFTNITKSKSEVLCYDGGDYFDESRLIKNNHQDYITNMKPERKKEYKTLRSKRKKDRTRRNRISKIISPETPTR</sequence>
<dbReference type="AlphaFoldDB" id="A0A072TNZ8"/>
<proteinExistence type="predicted"/>
<dbReference type="Proteomes" id="UP000002051">
    <property type="component" value="Chromosome 8"/>
</dbReference>